<accession>A0A4D9E7J6</accession>
<reference evidence="1 2" key="2">
    <citation type="submission" date="2019-04" db="EMBL/GenBank/DDBJ databases">
        <title>The genome sequence of big-headed turtle.</title>
        <authorList>
            <person name="Gong S."/>
        </authorList>
    </citation>
    <scope>NUCLEOTIDE SEQUENCE [LARGE SCALE GENOMIC DNA]</scope>
    <source>
        <strain evidence="1">DO16091913</strain>
        <tissue evidence="1">Muscle</tissue>
    </source>
</reference>
<gene>
    <name evidence="1" type="ORF">DR999_PMT14753</name>
</gene>
<keyword evidence="2" id="KW-1185">Reference proteome</keyword>
<dbReference type="EMBL" id="QXTE01000170">
    <property type="protein sequence ID" value="TFK03020.1"/>
    <property type="molecule type" value="Genomic_DNA"/>
</dbReference>
<dbReference type="AlphaFoldDB" id="A0A4D9E7J6"/>
<reference evidence="1 2" key="1">
    <citation type="submission" date="2019-04" db="EMBL/GenBank/DDBJ databases">
        <title>Draft genome of the big-headed turtle Platysternon megacephalum.</title>
        <authorList>
            <person name="Gong S."/>
        </authorList>
    </citation>
    <scope>NUCLEOTIDE SEQUENCE [LARGE SCALE GENOMIC DNA]</scope>
    <source>
        <strain evidence="1">DO16091913</strain>
        <tissue evidence="1">Muscle</tissue>
    </source>
</reference>
<comment type="caution">
    <text evidence="1">The sequence shown here is derived from an EMBL/GenBank/DDBJ whole genome shotgun (WGS) entry which is preliminary data.</text>
</comment>
<organism evidence="1 2">
    <name type="scientific">Platysternon megacephalum</name>
    <name type="common">big-headed turtle</name>
    <dbReference type="NCBI Taxonomy" id="55544"/>
    <lineage>
        <taxon>Eukaryota</taxon>
        <taxon>Metazoa</taxon>
        <taxon>Chordata</taxon>
        <taxon>Craniata</taxon>
        <taxon>Vertebrata</taxon>
        <taxon>Euteleostomi</taxon>
        <taxon>Archelosauria</taxon>
        <taxon>Testudinata</taxon>
        <taxon>Testudines</taxon>
        <taxon>Cryptodira</taxon>
        <taxon>Durocryptodira</taxon>
        <taxon>Testudinoidea</taxon>
        <taxon>Platysternidae</taxon>
        <taxon>Platysternon</taxon>
    </lineage>
</organism>
<proteinExistence type="predicted"/>
<dbReference type="Proteomes" id="UP000297703">
    <property type="component" value="Unassembled WGS sequence"/>
</dbReference>
<name>A0A4D9E7J6_9SAUR</name>
<protein>
    <submittedName>
        <fullName evidence="1">Protein aurora borealis</fullName>
    </submittedName>
</protein>
<evidence type="ECO:0000313" key="1">
    <source>
        <dbReference type="EMBL" id="TFK03020.1"/>
    </source>
</evidence>
<sequence>MSLSNSSVFLLNEVTRVPQLAGRPRRCAAPCVGLAGMGGGGGCTVGWGEEEGVGLTLKEGSGCRRLEACAVPPPLASGYRAVRAEVLEFGHSMEVGGRAGAGGQEQQGRRQRCWLGLRAQPPR</sequence>
<evidence type="ECO:0000313" key="2">
    <source>
        <dbReference type="Proteomes" id="UP000297703"/>
    </source>
</evidence>